<dbReference type="PANTHER" id="PTHR11811">
    <property type="entry name" value="6-PHOSPHOGLUCONATE DEHYDROGENASE"/>
    <property type="match status" value="1"/>
</dbReference>
<name>X0TRK3_9ZZZZ</name>
<feature type="domain" description="6-phosphogluconate dehydrogenase C-terminal" evidence="4">
    <location>
        <begin position="1"/>
        <end position="241"/>
    </location>
</feature>
<dbReference type="InterPro" id="IPR006114">
    <property type="entry name" value="6PGDH_C"/>
</dbReference>
<dbReference type="Gene3D" id="1.20.5.320">
    <property type="entry name" value="6-Phosphogluconate Dehydrogenase, domain 3"/>
    <property type="match status" value="1"/>
</dbReference>
<dbReference type="EMBL" id="BARS01017248">
    <property type="protein sequence ID" value="GAF95849.1"/>
    <property type="molecule type" value="Genomic_DNA"/>
</dbReference>
<keyword evidence="3" id="KW-0311">Gluconate utilization</keyword>
<evidence type="ECO:0000313" key="5">
    <source>
        <dbReference type="EMBL" id="GAF95849.1"/>
    </source>
</evidence>
<dbReference type="GO" id="GO:0006098">
    <property type="term" value="P:pentose-phosphate shunt"/>
    <property type="evidence" value="ECO:0007669"/>
    <property type="project" value="InterPro"/>
</dbReference>
<comment type="similarity">
    <text evidence="1">Belongs to the 6-phosphogluconate dehydrogenase family.</text>
</comment>
<dbReference type="AlphaFoldDB" id="X0TRK3"/>
<comment type="caution">
    <text evidence="5">The sequence shown here is derived from an EMBL/GenBank/DDBJ whole genome shotgun (WGS) entry which is preliminary data.</text>
</comment>
<accession>X0TRK3</accession>
<evidence type="ECO:0000256" key="1">
    <source>
        <dbReference type="ARBA" id="ARBA00008419"/>
    </source>
</evidence>
<evidence type="ECO:0000259" key="4">
    <source>
        <dbReference type="SMART" id="SM01350"/>
    </source>
</evidence>
<keyword evidence="2" id="KW-0560">Oxidoreductase</keyword>
<protein>
    <recommendedName>
        <fullName evidence="4">6-phosphogluconate dehydrogenase C-terminal domain-containing protein</fullName>
    </recommendedName>
</protein>
<dbReference type="InterPro" id="IPR008927">
    <property type="entry name" value="6-PGluconate_DH-like_C_sf"/>
</dbReference>
<dbReference type="PRINTS" id="PR00076">
    <property type="entry name" value="6PGDHDRGNASE"/>
</dbReference>
<dbReference type="GO" id="GO:0004616">
    <property type="term" value="F:phosphogluconate dehydrogenase (decarboxylating) activity"/>
    <property type="evidence" value="ECO:0007669"/>
    <property type="project" value="InterPro"/>
</dbReference>
<dbReference type="SMART" id="SM01350">
    <property type="entry name" value="6PGD"/>
    <property type="match status" value="1"/>
</dbReference>
<dbReference type="PROSITE" id="PS00461">
    <property type="entry name" value="6PGD"/>
    <property type="match status" value="1"/>
</dbReference>
<sequence length="242" mass="26677">MKDRDTGDPMLDVILDRAGQKGTGKWTSQIAFDLGVPVPTIAAALQARIISAFKDERVAAAEKLKFVQGKVGKARGEEKLIDAAADALYGSMIAAYAQGFAILREASLADPVENNGDYDFSLNLSDIAQIWKGGCIIRSTLLEPIRAALAEDRSLPNLLVAPYFRKVLVRAKFQRNWRYVVNLAAALGLPREAVGASLSYFDDYRTHRLPADMIQAQRDRFGQHGFERVDREGKGFHLNPAD</sequence>
<dbReference type="GO" id="GO:0019521">
    <property type="term" value="P:D-gluconate metabolic process"/>
    <property type="evidence" value="ECO:0007669"/>
    <property type="project" value="UniProtKB-KW"/>
</dbReference>
<dbReference type="InterPro" id="IPR006183">
    <property type="entry name" value="Pgluconate_DH"/>
</dbReference>
<proteinExistence type="inferred from homology"/>
<organism evidence="5">
    <name type="scientific">marine sediment metagenome</name>
    <dbReference type="NCBI Taxonomy" id="412755"/>
    <lineage>
        <taxon>unclassified sequences</taxon>
        <taxon>metagenomes</taxon>
        <taxon>ecological metagenomes</taxon>
    </lineage>
</organism>
<evidence type="ECO:0000256" key="2">
    <source>
        <dbReference type="ARBA" id="ARBA00023002"/>
    </source>
</evidence>
<dbReference type="InterPro" id="IPR006184">
    <property type="entry name" value="6PGdom_BS"/>
</dbReference>
<evidence type="ECO:0000256" key="3">
    <source>
        <dbReference type="ARBA" id="ARBA00023064"/>
    </source>
</evidence>
<dbReference type="SUPFAM" id="SSF48179">
    <property type="entry name" value="6-phosphogluconate dehydrogenase C-terminal domain-like"/>
    <property type="match status" value="1"/>
</dbReference>
<dbReference type="Pfam" id="PF00393">
    <property type="entry name" value="6PGD"/>
    <property type="match status" value="1"/>
</dbReference>
<dbReference type="Gene3D" id="1.10.1040.10">
    <property type="entry name" value="N-(1-d-carboxylethyl)-l-norvaline Dehydrogenase, domain 2"/>
    <property type="match status" value="1"/>
</dbReference>
<dbReference type="InterPro" id="IPR013328">
    <property type="entry name" value="6PGD_dom2"/>
</dbReference>
<gene>
    <name evidence="5" type="ORF">S01H1_28247</name>
</gene>
<reference evidence="5" key="1">
    <citation type="journal article" date="2014" name="Front. Microbiol.">
        <title>High frequency of phylogenetically diverse reductive dehalogenase-homologous genes in deep subseafloor sedimentary metagenomes.</title>
        <authorList>
            <person name="Kawai M."/>
            <person name="Futagami T."/>
            <person name="Toyoda A."/>
            <person name="Takaki Y."/>
            <person name="Nishi S."/>
            <person name="Hori S."/>
            <person name="Arai W."/>
            <person name="Tsubouchi T."/>
            <person name="Morono Y."/>
            <person name="Uchiyama I."/>
            <person name="Ito T."/>
            <person name="Fujiyama A."/>
            <person name="Inagaki F."/>
            <person name="Takami H."/>
        </authorList>
    </citation>
    <scope>NUCLEOTIDE SEQUENCE</scope>
    <source>
        <strain evidence="5">Expedition CK06-06</strain>
    </source>
</reference>